<sequence length="84" mass="9185">TIMPAQRLTGVAPGMRNKGRMQVGADADITVFNPKTVIDKADFKGLKFSEGIEYVLVNGTFVVSEGNNVENIFPGRPILGKYRK</sequence>
<protein>
    <submittedName>
        <fullName evidence="1">Uncharacterized protein</fullName>
    </submittedName>
</protein>
<name>A0A382SSD1_9ZZZZ</name>
<evidence type="ECO:0000313" key="1">
    <source>
        <dbReference type="EMBL" id="SVD12839.1"/>
    </source>
</evidence>
<dbReference type="InterPro" id="IPR011059">
    <property type="entry name" value="Metal-dep_hydrolase_composite"/>
</dbReference>
<proteinExistence type="predicted"/>
<dbReference type="EMBL" id="UINC01131252">
    <property type="protein sequence ID" value="SVD12839.1"/>
    <property type="molecule type" value="Genomic_DNA"/>
</dbReference>
<accession>A0A382SSD1</accession>
<dbReference type="SUPFAM" id="SSF51338">
    <property type="entry name" value="Composite domain of metallo-dependent hydrolases"/>
    <property type="match status" value="1"/>
</dbReference>
<gene>
    <name evidence="1" type="ORF">METZ01_LOCUS365693</name>
</gene>
<dbReference type="GO" id="GO:0016810">
    <property type="term" value="F:hydrolase activity, acting on carbon-nitrogen (but not peptide) bonds"/>
    <property type="evidence" value="ECO:0007669"/>
    <property type="project" value="InterPro"/>
</dbReference>
<organism evidence="1">
    <name type="scientific">marine metagenome</name>
    <dbReference type="NCBI Taxonomy" id="408172"/>
    <lineage>
        <taxon>unclassified sequences</taxon>
        <taxon>metagenomes</taxon>
        <taxon>ecological metagenomes</taxon>
    </lineage>
</organism>
<dbReference type="Gene3D" id="2.30.40.10">
    <property type="entry name" value="Urease, subunit C, domain 1"/>
    <property type="match status" value="1"/>
</dbReference>
<feature type="non-terminal residue" evidence="1">
    <location>
        <position position="1"/>
    </location>
</feature>
<reference evidence="1" key="1">
    <citation type="submission" date="2018-05" db="EMBL/GenBank/DDBJ databases">
        <authorList>
            <person name="Lanie J.A."/>
            <person name="Ng W.-L."/>
            <person name="Kazmierczak K.M."/>
            <person name="Andrzejewski T.M."/>
            <person name="Davidsen T.M."/>
            <person name="Wayne K.J."/>
            <person name="Tettelin H."/>
            <person name="Glass J.I."/>
            <person name="Rusch D."/>
            <person name="Podicherti R."/>
            <person name="Tsui H.-C.T."/>
            <person name="Winkler M.E."/>
        </authorList>
    </citation>
    <scope>NUCLEOTIDE SEQUENCE</scope>
</reference>
<dbReference type="AlphaFoldDB" id="A0A382SSD1"/>